<reference evidence="9" key="1">
    <citation type="submission" date="2017-03" db="EMBL/GenBank/DDBJ databases">
        <title>Genomes of endolithic fungi from Antarctica.</title>
        <authorList>
            <person name="Coleine C."/>
            <person name="Masonjones S."/>
            <person name="Stajich J.E."/>
        </authorList>
    </citation>
    <scope>NUCLEOTIDE SEQUENCE [LARGE SCALE GENOMIC DNA]</scope>
    <source>
        <strain evidence="9">CCFEE 5527</strain>
    </source>
</reference>
<evidence type="ECO:0000256" key="7">
    <source>
        <dbReference type="SAM" id="SignalP"/>
    </source>
</evidence>
<dbReference type="Pfam" id="PF00445">
    <property type="entry name" value="Ribonuclease_T2"/>
    <property type="match status" value="1"/>
</dbReference>
<feature type="active site" evidence="5">
    <location>
        <position position="86"/>
    </location>
</feature>
<keyword evidence="4" id="KW-1015">Disulfide bond</keyword>
<dbReference type="Proteomes" id="UP000192596">
    <property type="component" value="Unassembled WGS sequence"/>
</dbReference>
<dbReference type="SUPFAM" id="SSF55895">
    <property type="entry name" value="Ribonuclease Rh-like"/>
    <property type="match status" value="1"/>
</dbReference>
<organism evidence="8 9">
    <name type="scientific">Cryoendolithus antarcticus</name>
    <dbReference type="NCBI Taxonomy" id="1507870"/>
    <lineage>
        <taxon>Eukaryota</taxon>
        <taxon>Fungi</taxon>
        <taxon>Dikarya</taxon>
        <taxon>Ascomycota</taxon>
        <taxon>Pezizomycotina</taxon>
        <taxon>Dothideomycetes</taxon>
        <taxon>Dothideomycetidae</taxon>
        <taxon>Cladosporiales</taxon>
        <taxon>Cladosporiaceae</taxon>
        <taxon>Cryoendolithus</taxon>
    </lineage>
</organism>
<dbReference type="Gene3D" id="3.90.730.10">
    <property type="entry name" value="Ribonuclease T2-like"/>
    <property type="match status" value="1"/>
</dbReference>
<feature type="chain" id="PRO_5012709284" description="ribonuclease T2" evidence="7">
    <location>
        <begin position="18"/>
        <end position="331"/>
    </location>
</feature>
<evidence type="ECO:0000313" key="9">
    <source>
        <dbReference type="Proteomes" id="UP000192596"/>
    </source>
</evidence>
<protein>
    <recommendedName>
        <fullName evidence="2">ribonuclease T2</fullName>
        <ecNumber evidence="2">4.6.1.19</ecNumber>
    </recommendedName>
</protein>
<dbReference type="InterPro" id="IPR018188">
    <property type="entry name" value="RNase_T2_His_AS_1"/>
</dbReference>
<dbReference type="InterPro" id="IPR033697">
    <property type="entry name" value="Ribonuclease_T2_eukaryotic"/>
</dbReference>
<dbReference type="PANTHER" id="PTHR11240:SF17">
    <property type="entry name" value="RIBONUCLEASE T2"/>
    <property type="match status" value="1"/>
</dbReference>
<evidence type="ECO:0000256" key="2">
    <source>
        <dbReference type="ARBA" id="ARBA00012571"/>
    </source>
</evidence>
<feature type="active site" evidence="5">
    <location>
        <position position="167"/>
    </location>
</feature>
<dbReference type="OrthoDB" id="435754at2759"/>
<dbReference type="PROSITE" id="PS00531">
    <property type="entry name" value="RNASE_T2_2"/>
    <property type="match status" value="1"/>
</dbReference>
<keyword evidence="3" id="KW-0378">Hydrolase</keyword>
<evidence type="ECO:0000256" key="4">
    <source>
        <dbReference type="ARBA" id="ARBA00023157"/>
    </source>
</evidence>
<evidence type="ECO:0000313" key="8">
    <source>
        <dbReference type="EMBL" id="OQO14090.1"/>
    </source>
</evidence>
<accession>A0A1V8TRW1</accession>
<gene>
    <name evidence="8" type="ORF">B0A48_00966</name>
</gene>
<comment type="caution">
    <text evidence="8">The sequence shown here is derived from an EMBL/GenBank/DDBJ whole genome shotgun (WGS) entry which is preliminary data.</text>
</comment>
<dbReference type="PROSITE" id="PS00530">
    <property type="entry name" value="RNASE_T2_1"/>
    <property type="match status" value="1"/>
</dbReference>
<dbReference type="EC" id="4.6.1.19" evidence="2"/>
<keyword evidence="9" id="KW-1185">Reference proteome</keyword>
<feature type="active site" evidence="5">
    <location>
        <position position="171"/>
    </location>
</feature>
<sequence length="331" mass="36688">MKNSIIVAAALTAGVSASLYGESNLNHTCQLVPDYLSCSAQADPSKVDSCCVETFGGLFLQTQFWDTYTGLESQGQLLPADSWTIHGLWPDYCNGSYTQYCDLTRQYDPFPSPNTTNGLPNGTVVPPYNGTDITAFITPFGRYDLLAYMNKYWIGQNQKNWILWAHEFSKHATCFSTFDLPCYGPQYVKHYDLVDFLETTIKYFLRLPTYDWLADAGIEPSNSTTYTLKKMEKALKREYRATPYLGCSGPRYNATAAGAGSLDNGRTELSEVWYYFHAYGRPQDGNSVPVEQTGKSSCATTKGAIKYYERAANAVAGGSGSNATSSGHYRL</sequence>
<dbReference type="InterPro" id="IPR001568">
    <property type="entry name" value="RNase_T2-like"/>
</dbReference>
<dbReference type="GO" id="GO:0033897">
    <property type="term" value="F:ribonuclease T2 activity"/>
    <property type="evidence" value="ECO:0007669"/>
    <property type="project" value="UniProtKB-EC"/>
</dbReference>
<evidence type="ECO:0000256" key="5">
    <source>
        <dbReference type="PIRSR" id="PIRSR633697-1"/>
    </source>
</evidence>
<evidence type="ECO:0000256" key="1">
    <source>
        <dbReference type="ARBA" id="ARBA00007469"/>
    </source>
</evidence>
<dbReference type="InParanoid" id="A0A1V8TRW1"/>
<dbReference type="InterPro" id="IPR033130">
    <property type="entry name" value="RNase_T2_His_AS_2"/>
</dbReference>
<dbReference type="PANTHER" id="PTHR11240">
    <property type="entry name" value="RIBONUCLEASE T2"/>
    <property type="match status" value="1"/>
</dbReference>
<comment type="similarity">
    <text evidence="1 6">Belongs to the RNase T2 family.</text>
</comment>
<feature type="signal peptide" evidence="7">
    <location>
        <begin position="1"/>
        <end position="17"/>
    </location>
</feature>
<evidence type="ECO:0000256" key="3">
    <source>
        <dbReference type="ARBA" id="ARBA00022759"/>
    </source>
</evidence>
<dbReference type="EMBL" id="NAJO01000002">
    <property type="protein sequence ID" value="OQO14090.1"/>
    <property type="molecule type" value="Genomic_DNA"/>
</dbReference>
<dbReference type="InterPro" id="IPR036430">
    <property type="entry name" value="RNase_T2-like_sf"/>
</dbReference>
<dbReference type="CDD" id="cd01061">
    <property type="entry name" value="RNase_T2_euk"/>
    <property type="match status" value="1"/>
</dbReference>
<keyword evidence="7" id="KW-0732">Signal</keyword>
<keyword evidence="3" id="KW-0540">Nuclease</keyword>
<name>A0A1V8TRW1_9PEZI</name>
<dbReference type="GO" id="GO:0003723">
    <property type="term" value="F:RNA binding"/>
    <property type="evidence" value="ECO:0007669"/>
    <property type="project" value="InterPro"/>
</dbReference>
<dbReference type="AlphaFoldDB" id="A0A1V8TRW1"/>
<dbReference type="FunFam" id="3.90.730.10:FF:000020">
    <property type="entry name" value="Uncharacterized protein"/>
    <property type="match status" value="1"/>
</dbReference>
<dbReference type="GO" id="GO:0006401">
    <property type="term" value="P:RNA catabolic process"/>
    <property type="evidence" value="ECO:0007669"/>
    <property type="project" value="TreeGrafter"/>
</dbReference>
<dbReference type="GO" id="GO:0005576">
    <property type="term" value="C:extracellular region"/>
    <property type="evidence" value="ECO:0007669"/>
    <property type="project" value="TreeGrafter"/>
</dbReference>
<proteinExistence type="inferred from homology"/>
<keyword evidence="3" id="KW-0255">Endonuclease</keyword>
<evidence type="ECO:0000256" key="6">
    <source>
        <dbReference type="RuleBase" id="RU004328"/>
    </source>
</evidence>